<sequence>MIRREFKYLMLLVVFSLFTSFVWGQKTAKNLLTESIKKEYPIIFSKDCSDKCLETLKRKFEYAQVYLIDELKSLILVDSSKFYENKKKELIELEKKKNDISNKNPEYKMQLEHAFLLLSIANPSKSDSLFIKLISSFMNEKINFSSSEEIESVLIYKSWLYELLNDRFQTETNAFSNNYAALFINEIILNYDQPFMSIKSEEQLIEKLANYASLASKNISKYSFEELMTNTYQHRITVIEKVLNLKHSYELFDFIEKLYLSGLKIDPNNTALKYNLGIFYYNEVTFLSNEVNEELNENELKIKEERITQFSGKAKQLLSPE</sequence>
<evidence type="ECO:0000313" key="2">
    <source>
        <dbReference type="Proteomes" id="UP000249248"/>
    </source>
</evidence>
<dbReference type="RefSeq" id="WP_111064743.1">
    <property type="nucleotide sequence ID" value="NZ_JBHUCU010000010.1"/>
</dbReference>
<organism evidence="1 2">
    <name type="scientific">Putridiphycobacter roseus</name>
    <dbReference type="NCBI Taxonomy" id="2219161"/>
    <lineage>
        <taxon>Bacteria</taxon>
        <taxon>Pseudomonadati</taxon>
        <taxon>Bacteroidota</taxon>
        <taxon>Flavobacteriia</taxon>
        <taxon>Flavobacteriales</taxon>
        <taxon>Crocinitomicaceae</taxon>
        <taxon>Putridiphycobacter</taxon>
    </lineage>
</organism>
<dbReference type="EMBL" id="QKSB01000029">
    <property type="protein sequence ID" value="PZE15612.1"/>
    <property type="molecule type" value="Genomic_DNA"/>
</dbReference>
<proteinExistence type="predicted"/>
<name>A0A2W1NJ13_9FLAO</name>
<evidence type="ECO:0000313" key="1">
    <source>
        <dbReference type="EMBL" id="PZE15612.1"/>
    </source>
</evidence>
<accession>A0A2W1NJ13</accession>
<gene>
    <name evidence="1" type="ORF">DNU06_17200</name>
</gene>
<protein>
    <submittedName>
        <fullName evidence="1">Uncharacterized protein</fullName>
    </submittedName>
</protein>
<keyword evidence="2" id="KW-1185">Reference proteome</keyword>
<comment type="caution">
    <text evidence="1">The sequence shown here is derived from an EMBL/GenBank/DDBJ whole genome shotgun (WGS) entry which is preliminary data.</text>
</comment>
<reference evidence="1 2" key="1">
    <citation type="submission" date="2018-06" db="EMBL/GenBank/DDBJ databases">
        <title>The draft genome sequence of Crocinitomix sp. SM1701.</title>
        <authorList>
            <person name="Zhang X."/>
        </authorList>
    </citation>
    <scope>NUCLEOTIDE SEQUENCE [LARGE SCALE GENOMIC DNA]</scope>
    <source>
        <strain evidence="1 2">SM1701</strain>
    </source>
</reference>
<dbReference type="AlphaFoldDB" id="A0A2W1NJ13"/>
<dbReference type="Proteomes" id="UP000249248">
    <property type="component" value="Unassembled WGS sequence"/>
</dbReference>
<dbReference type="OrthoDB" id="348143at117743"/>